<feature type="non-terminal residue" evidence="1">
    <location>
        <position position="117"/>
    </location>
</feature>
<organism evidence="1 2">
    <name type="scientific">Leucogyrophana mollusca</name>
    <dbReference type="NCBI Taxonomy" id="85980"/>
    <lineage>
        <taxon>Eukaryota</taxon>
        <taxon>Fungi</taxon>
        <taxon>Dikarya</taxon>
        <taxon>Basidiomycota</taxon>
        <taxon>Agaricomycotina</taxon>
        <taxon>Agaricomycetes</taxon>
        <taxon>Agaricomycetidae</taxon>
        <taxon>Boletales</taxon>
        <taxon>Boletales incertae sedis</taxon>
        <taxon>Leucogyrophana</taxon>
    </lineage>
</organism>
<dbReference type="Proteomes" id="UP000790709">
    <property type="component" value="Unassembled WGS sequence"/>
</dbReference>
<evidence type="ECO:0000313" key="1">
    <source>
        <dbReference type="EMBL" id="KAH7918296.1"/>
    </source>
</evidence>
<evidence type="ECO:0000313" key="2">
    <source>
        <dbReference type="Proteomes" id="UP000790709"/>
    </source>
</evidence>
<comment type="caution">
    <text evidence="1">The sequence shown here is derived from an EMBL/GenBank/DDBJ whole genome shotgun (WGS) entry which is preliminary data.</text>
</comment>
<protein>
    <submittedName>
        <fullName evidence="1">Uncharacterized protein</fullName>
    </submittedName>
</protein>
<feature type="non-terminal residue" evidence="1">
    <location>
        <position position="1"/>
    </location>
</feature>
<dbReference type="EMBL" id="MU266810">
    <property type="protein sequence ID" value="KAH7918296.1"/>
    <property type="molecule type" value="Genomic_DNA"/>
</dbReference>
<proteinExistence type="predicted"/>
<name>A0ACB8AY36_9AGAM</name>
<accession>A0ACB8AY36</accession>
<keyword evidence="2" id="KW-1185">Reference proteome</keyword>
<gene>
    <name evidence="1" type="ORF">BV22DRAFT_972927</name>
</gene>
<sequence>EEFFDDGEWVWADSVYGSQTWCVVPFKRPSQGDLMADQKTFNYHLSNVRVRLEHLFGALKGHFQSLKELRLQIQSEHQLKYANMWTRCIFILHNMIIKIEEDLDLRSAEEFINEGID</sequence>
<reference evidence="1" key="1">
    <citation type="journal article" date="2021" name="New Phytol.">
        <title>Evolutionary innovations through gain and loss of genes in the ectomycorrhizal Boletales.</title>
        <authorList>
            <person name="Wu G."/>
            <person name="Miyauchi S."/>
            <person name="Morin E."/>
            <person name="Kuo A."/>
            <person name="Drula E."/>
            <person name="Varga T."/>
            <person name="Kohler A."/>
            <person name="Feng B."/>
            <person name="Cao Y."/>
            <person name="Lipzen A."/>
            <person name="Daum C."/>
            <person name="Hundley H."/>
            <person name="Pangilinan J."/>
            <person name="Johnson J."/>
            <person name="Barry K."/>
            <person name="LaButti K."/>
            <person name="Ng V."/>
            <person name="Ahrendt S."/>
            <person name="Min B."/>
            <person name="Choi I.G."/>
            <person name="Park H."/>
            <person name="Plett J.M."/>
            <person name="Magnuson J."/>
            <person name="Spatafora J.W."/>
            <person name="Nagy L.G."/>
            <person name="Henrissat B."/>
            <person name="Grigoriev I.V."/>
            <person name="Yang Z.L."/>
            <person name="Xu J."/>
            <person name="Martin F.M."/>
        </authorList>
    </citation>
    <scope>NUCLEOTIDE SEQUENCE</scope>
    <source>
        <strain evidence="1">KUC20120723A-06</strain>
    </source>
</reference>